<dbReference type="GO" id="GO:0015421">
    <property type="term" value="F:ABC-type oligopeptide transporter activity"/>
    <property type="evidence" value="ECO:0007669"/>
    <property type="project" value="TreeGrafter"/>
</dbReference>
<keyword evidence="4" id="KW-0067">ATP-binding</keyword>
<reference evidence="10 11" key="1">
    <citation type="submission" date="2016-11" db="EMBL/GenBank/DDBJ databases">
        <authorList>
            <person name="Jaros S."/>
            <person name="Januszkiewicz K."/>
            <person name="Wedrychowicz H."/>
        </authorList>
    </citation>
    <scope>NUCLEOTIDE SEQUENCE [LARGE SCALE GENOMIC DNA]</scope>
    <source>
        <strain evidence="10 11">DSM 3089</strain>
    </source>
</reference>
<protein>
    <submittedName>
        <fullName evidence="10">ABC-type multidrug transport system, ATPase and permease component</fullName>
    </submittedName>
</protein>
<evidence type="ECO:0000256" key="6">
    <source>
        <dbReference type="ARBA" id="ARBA00023136"/>
    </source>
</evidence>
<dbReference type="AlphaFoldDB" id="A0A1M5Y5Q7"/>
<feature type="transmembrane region" description="Helical" evidence="7">
    <location>
        <begin position="127"/>
        <end position="146"/>
    </location>
</feature>
<dbReference type="SUPFAM" id="SSF52540">
    <property type="entry name" value="P-loop containing nucleoside triphosphate hydrolases"/>
    <property type="match status" value="1"/>
</dbReference>
<evidence type="ECO:0000256" key="5">
    <source>
        <dbReference type="ARBA" id="ARBA00022989"/>
    </source>
</evidence>
<dbReference type="PROSITE" id="PS50893">
    <property type="entry name" value="ABC_TRANSPORTER_2"/>
    <property type="match status" value="1"/>
</dbReference>
<dbReference type="EMBL" id="FQXP01000011">
    <property type="protein sequence ID" value="SHI07316.1"/>
    <property type="molecule type" value="Genomic_DNA"/>
</dbReference>
<evidence type="ECO:0000256" key="2">
    <source>
        <dbReference type="ARBA" id="ARBA00022692"/>
    </source>
</evidence>
<evidence type="ECO:0000313" key="10">
    <source>
        <dbReference type="EMBL" id="SHI07316.1"/>
    </source>
</evidence>
<feature type="transmembrane region" description="Helical" evidence="7">
    <location>
        <begin position="12"/>
        <end position="33"/>
    </location>
</feature>
<feature type="domain" description="ABC transporter" evidence="8">
    <location>
        <begin position="318"/>
        <end position="544"/>
    </location>
</feature>
<sequence>MKEYVFKVKKPLVLQIIFSTLSTAALAILPYLTKVLFDSLTQKDLRLFLFLISAYILCNLANIFFSYIEMIYSWKKSIQFELNLKKDFFKSIVNYSYKRFSSKDIGEYISLQGNEITQLEMDYLSPLVDIFQALITLIVYGVIFFVLIDWRIALVMIIASIITLIGPKLTSKRLSEKRKIYLDKMGEYVSKIKDLLEGFKLIKTSTKNNIIDEHEKTLKETSKFRFNYGKYKCISMLINGAFIYSLNITGFLVVAYLLYKNEITIGTAVATLGYLEAFMGPIDRLVYNINTINSTESIKLKVLEFLKIENKIELEHKESLENSIKFSGVDVKFNNFTLENFSYEFNKGKKYALIGHSGSGKSTIINSLMKYVDLSGGEILIDDKNINEIDTDKMITCINQYEHIFATDLKNNATVFDSYNFKSLNMLLGTLDKQMIKCIEEKQNSQQLSGGEKQVISFMRMLLSNSQVLVMDEIFSATDMNTSKRLQDILMSVTDKTMIMITHKLSEELACFDEILIMNNGKLVESGSYDDISKSQVFKNLKAV</sequence>
<dbReference type="PROSITE" id="PS50929">
    <property type="entry name" value="ABC_TM1F"/>
    <property type="match status" value="1"/>
</dbReference>
<dbReference type="RefSeq" id="WP_072832516.1">
    <property type="nucleotide sequence ID" value="NZ_FQXP01000011.1"/>
</dbReference>
<evidence type="ECO:0000256" key="7">
    <source>
        <dbReference type="SAM" id="Phobius"/>
    </source>
</evidence>
<keyword evidence="6 7" id="KW-0472">Membrane</keyword>
<dbReference type="Pfam" id="PF00005">
    <property type="entry name" value="ABC_tran"/>
    <property type="match status" value="1"/>
</dbReference>
<feature type="transmembrane region" description="Helical" evidence="7">
    <location>
        <begin position="45"/>
        <end position="68"/>
    </location>
</feature>
<name>A0A1M5Y5Q7_9CLOT</name>
<dbReference type="GO" id="GO:0005886">
    <property type="term" value="C:plasma membrane"/>
    <property type="evidence" value="ECO:0007669"/>
    <property type="project" value="UniProtKB-SubCell"/>
</dbReference>
<evidence type="ECO:0000259" key="8">
    <source>
        <dbReference type="PROSITE" id="PS50893"/>
    </source>
</evidence>
<evidence type="ECO:0000313" key="11">
    <source>
        <dbReference type="Proteomes" id="UP000184526"/>
    </source>
</evidence>
<proteinExistence type="predicted"/>
<dbReference type="Gene3D" id="3.40.50.300">
    <property type="entry name" value="P-loop containing nucleotide triphosphate hydrolases"/>
    <property type="match status" value="1"/>
</dbReference>
<dbReference type="GO" id="GO:0005524">
    <property type="term" value="F:ATP binding"/>
    <property type="evidence" value="ECO:0007669"/>
    <property type="project" value="UniProtKB-KW"/>
</dbReference>
<evidence type="ECO:0000256" key="1">
    <source>
        <dbReference type="ARBA" id="ARBA00004651"/>
    </source>
</evidence>
<dbReference type="Proteomes" id="UP000184526">
    <property type="component" value="Unassembled WGS sequence"/>
</dbReference>
<keyword evidence="11" id="KW-1185">Reference proteome</keyword>
<feature type="domain" description="ABC transmembrane type-1" evidence="9">
    <location>
        <begin position="16"/>
        <end position="294"/>
    </location>
</feature>
<keyword evidence="5 7" id="KW-1133">Transmembrane helix</keyword>
<dbReference type="CDD" id="cd07346">
    <property type="entry name" value="ABC_6TM_exporters"/>
    <property type="match status" value="1"/>
</dbReference>
<accession>A0A1M5Y5Q7</accession>
<organism evidence="10 11">
    <name type="scientific">Clostridium collagenovorans DSM 3089</name>
    <dbReference type="NCBI Taxonomy" id="1121306"/>
    <lineage>
        <taxon>Bacteria</taxon>
        <taxon>Bacillati</taxon>
        <taxon>Bacillota</taxon>
        <taxon>Clostridia</taxon>
        <taxon>Eubacteriales</taxon>
        <taxon>Clostridiaceae</taxon>
        <taxon>Clostridium</taxon>
    </lineage>
</organism>
<feature type="transmembrane region" description="Helical" evidence="7">
    <location>
        <begin position="233"/>
        <end position="259"/>
    </location>
</feature>
<keyword evidence="2 7" id="KW-0812">Transmembrane</keyword>
<dbReference type="PANTHER" id="PTHR43394">
    <property type="entry name" value="ATP-DEPENDENT PERMEASE MDL1, MITOCHONDRIAL"/>
    <property type="match status" value="1"/>
</dbReference>
<dbReference type="InterPro" id="IPR003439">
    <property type="entry name" value="ABC_transporter-like_ATP-bd"/>
</dbReference>
<dbReference type="CDD" id="cd03228">
    <property type="entry name" value="ABCC_MRP_Like"/>
    <property type="match status" value="1"/>
</dbReference>
<dbReference type="OrthoDB" id="2205188at2"/>
<dbReference type="Gene3D" id="1.20.1560.10">
    <property type="entry name" value="ABC transporter type 1, transmembrane domain"/>
    <property type="match status" value="1"/>
</dbReference>
<dbReference type="InterPro" id="IPR036640">
    <property type="entry name" value="ABC1_TM_sf"/>
</dbReference>
<keyword evidence="3" id="KW-0547">Nucleotide-binding</keyword>
<dbReference type="SMART" id="SM00382">
    <property type="entry name" value="AAA"/>
    <property type="match status" value="1"/>
</dbReference>
<dbReference type="PANTHER" id="PTHR43394:SF1">
    <property type="entry name" value="ATP-BINDING CASSETTE SUB-FAMILY B MEMBER 10, MITOCHONDRIAL"/>
    <property type="match status" value="1"/>
</dbReference>
<dbReference type="GO" id="GO:0016887">
    <property type="term" value="F:ATP hydrolysis activity"/>
    <property type="evidence" value="ECO:0007669"/>
    <property type="project" value="InterPro"/>
</dbReference>
<dbReference type="Pfam" id="PF00664">
    <property type="entry name" value="ABC_membrane"/>
    <property type="match status" value="1"/>
</dbReference>
<evidence type="ECO:0000256" key="3">
    <source>
        <dbReference type="ARBA" id="ARBA00022741"/>
    </source>
</evidence>
<feature type="transmembrane region" description="Helical" evidence="7">
    <location>
        <begin position="152"/>
        <end position="170"/>
    </location>
</feature>
<comment type="subcellular location">
    <subcellularLocation>
        <location evidence="1">Cell membrane</location>
        <topology evidence="1">Multi-pass membrane protein</topology>
    </subcellularLocation>
</comment>
<dbReference type="InterPro" id="IPR039421">
    <property type="entry name" value="Type_1_exporter"/>
</dbReference>
<dbReference type="InterPro" id="IPR003593">
    <property type="entry name" value="AAA+_ATPase"/>
</dbReference>
<evidence type="ECO:0000259" key="9">
    <source>
        <dbReference type="PROSITE" id="PS50929"/>
    </source>
</evidence>
<dbReference type="SUPFAM" id="SSF90123">
    <property type="entry name" value="ABC transporter transmembrane region"/>
    <property type="match status" value="1"/>
</dbReference>
<dbReference type="STRING" id="1121306.SAMN02745196_02684"/>
<gene>
    <name evidence="10" type="ORF">SAMN02745196_02684</name>
</gene>
<dbReference type="InterPro" id="IPR011527">
    <property type="entry name" value="ABC1_TM_dom"/>
</dbReference>
<dbReference type="InterPro" id="IPR027417">
    <property type="entry name" value="P-loop_NTPase"/>
</dbReference>
<evidence type="ECO:0000256" key="4">
    <source>
        <dbReference type="ARBA" id="ARBA00022840"/>
    </source>
</evidence>